<reference evidence="3 4" key="1">
    <citation type="submission" date="2019-03" db="EMBL/GenBank/DDBJ databases">
        <title>Genomic Encyclopedia of Type Strains, Phase IV (KMG-IV): sequencing the most valuable type-strain genomes for metagenomic binning, comparative biology and taxonomic classification.</title>
        <authorList>
            <person name="Goeker M."/>
        </authorList>
    </citation>
    <scope>NUCLEOTIDE SEQUENCE [LARGE SCALE GENOMIC DNA]</scope>
    <source>
        <strain evidence="3 4">DSM 21100</strain>
    </source>
</reference>
<keyword evidence="4" id="KW-1185">Reference proteome</keyword>
<name>A0A4R3KQP3_9SPHI</name>
<dbReference type="InterPro" id="IPR011010">
    <property type="entry name" value="DNA_brk_join_enz"/>
</dbReference>
<evidence type="ECO:0000256" key="1">
    <source>
        <dbReference type="ARBA" id="ARBA00023125"/>
    </source>
</evidence>
<proteinExistence type="predicted"/>
<dbReference type="GO" id="GO:0003677">
    <property type="term" value="F:DNA binding"/>
    <property type="evidence" value="ECO:0007669"/>
    <property type="project" value="UniProtKB-KW"/>
</dbReference>
<organism evidence="3 4">
    <name type="scientific">Anseongella ginsenosidimutans</name>
    <dbReference type="NCBI Taxonomy" id="496056"/>
    <lineage>
        <taxon>Bacteria</taxon>
        <taxon>Pseudomonadati</taxon>
        <taxon>Bacteroidota</taxon>
        <taxon>Sphingobacteriia</taxon>
        <taxon>Sphingobacteriales</taxon>
        <taxon>Sphingobacteriaceae</taxon>
        <taxon>Anseongella</taxon>
    </lineage>
</organism>
<protein>
    <submittedName>
        <fullName evidence="3">Integrase-like protein</fullName>
    </submittedName>
</protein>
<dbReference type="Proteomes" id="UP000295807">
    <property type="component" value="Unassembled WGS sequence"/>
</dbReference>
<dbReference type="Gene3D" id="1.10.150.130">
    <property type="match status" value="1"/>
</dbReference>
<feature type="domain" description="Phage integrase SAM-like" evidence="2">
    <location>
        <begin position="55"/>
        <end position="157"/>
    </location>
</feature>
<comment type="caution">
    <text evidence="3">The sequence shown here is derived from an EMBL/GenBank/DDBJ whole genome shotgun (WGS) entry which is preliminary data.</text>
</comment>
<dbReference type="InterPro" id="IPR010998">
    <property type="entry name" value="Integrase_recombinase_N"/>
</dbReference>
<dbReference type="InterPro" id="IPR025269">
    <property type="entry name" value="SAM-like_dom"/>
</dbReference>
<evidence type="ECO:0000313" key="3">
    <source>
        <dbReference type="EMBL" id="TCS87200.1"/>
    </source>
</evidence>
<evidence type="ECO:0000259" key="2">
    <source>
        <dbReference type="Pfam" id="PF13102"/>
    </source>
</evidence>
<gene>
    <name evidence="3" type="ORF">EDD80_10511</name>
</gene>
<dbReference type="Pfam" id="PF13102">
    <property type="entry name" value="Phage_int_SAM_5"/>
    <property type="match status" value="1"/>
</dbReference>
<dbReference type="EMBL" id="SMAD01000005">
    <property type="protein sequence ID" value="TCS87200.1"/>
    <property type="molecule type" value="Genomic_DNA"/>
</dbReference>
<keyword evidence="1" id="KW-0238">DNA-binding</keyword>
<evidence type="ECO:0000313" key="4">
    <source>
        <dbReference type="Proteomes" id="UP000295807"/>
    </source>
</evidence>
<dbReference type="AlphaFoldDB" id="A0A4R3KQP3"/>
<accession>A0A4R3KQP3</accession>
<dbReference type="SUPFAM" id="SSF56349">
    <property type="entry name" value="DNA breaking-rejoining enzymes"/>
    <property type="match status" value="1"/>
</dbReference>
<sequence>MSGTREAAKSFNAYLDILLAKVQDTHRSLLEGNAEITAQNIKNKLTGKAGKARLLLELFQEYNRKIRALIGNGFEESTLKGYRTTLNHLNSFLQWKYHVSDIDINRLDHEFITDFEFLRSEVKIGANAAAKYIKNLKKVVNDCLAKGWLRLNPFLRYRSKAKPTERVFLTKSELEAIASKILYRATRPGTGHLFILLLYGTGLRGPNSTFTGGVDHYWPLCRPSSMRSSGQGAARSQ</sequence>